<evidence type="ECO:0000256" key="2">
    <source>
        <dbReference type="ARBA" id="ARBA00004964"/>
    </source>
</evidence>
<dbReference type="InterPro" id="IPR006047">
    <property type="entry name" value="GH13_cat_dom"/>
</dbReference>
<comment type="pathway">
    <text evidence="2 9">Glycan biosynthesis; glycogen biosynthesis.</text>
</comment>
<reference evidence="13 14" key="1">
    <citation type="journal article" date="2022" name="ISME Commun">
        <title>Vulcanimicrobium alpinus gen. nov. sp. nov., the first cultivated representative of the candidate phylum 'Eremiobacterota', is a metabolically versatile aerobic anoxygenic phototroph.</title>
        <authorList>
            <person name="Yabe S."/>
            <person name="Muto K."/>
            <person name="Abe K."/>
            <person name="Yokota A."/>
            <person name="Staudigel H."/>
            <person name="Tebo B.M."/>
        </authorList>
    </citation>
    <scope>NUCLEOTIDE SEQUENCE [LARGE SCALE GENOMIC DNA]</scope>
    <source>
        <strain evidence="13 14">WC8-2</strain>
    </source>
</reference>
<dbReference type="Pfam" id="PF02922">
    <property type="entry name" value="CBM_48"/>
    <property type="match status" value="1"/>
</dbReference>
<dbReference type="NCBIfam" id="NF008967">
    <property type="entry name" value="PRK12313.1"/>
    <property type="match status" value="1"/>
</dbReference>
<dbReference type="PANTHER" id="PTHR43651">
    <property type="entry name" value="1,4-ALPHA-GLUCAN-BRANCHING ENZYME"/>
    <property type="match status" value="1"/>
</dbReference>
<dbReference type="InterPro" id="IPR013783">
    <property type="entry name" value="Ig-like_fold"/>
</dbReference>
<dbReference type="InterPro" id="IPR006407">
    <property type="entry name" value="GlgB"/>
</dbReference>
<dbReference type="Gene3D" id="2.60.40.10">
    <property type="entry name" value="Immunoglobulins"/>
    <property type="match status" value="2"/>
</dbReference>
<dbReference type="Pfam" id="PF22019">
    <property type="entry name" value="GlgB_N"/>
    <property type="match status" value="1"/>
</dbReference>
<comment type="similarity">
    <text evidence="3 9">Belongs to the glycosyl hydrolase 13 family. GlgB subfamily.</text>
</comment>
<dbReference type="SUPFAM" id="SSF51011">
    <property type="entry name" value="Glycosyl hydrolase domain"/>
    <property type="match status" value="1"/>
</dbReference>
<evidence type="ECO:0000256" key="8">
    <source>
        <dbReference type="ARBA" id="ARBA00023277"/>
    </source>
</evidence>
<dbReference type="InterPro" id="IPR006048">
    <property type="entry name" value="A-amylase/branching_C"/>
</dbReference>
<evidence type="ECO:0000256" key="5">
    <source>
        <dbReference type="ARBA" id="ARBA00022676"/>
    </source>
</evidence>
<dbReference type="NCBIfam" id="NF003811">
    <property type="entry name" value="PRK05402.1"/>
    <property type="match status" value="1"/>
</dbReference>
<dbReference type="GO" id="GO:0043169">
    <property type="term" value="F:cation binding"/>
    <property type="evidence" value="ECO:0007669"/>
    <property type="project" value="InterPro"/>
</dbReference>
<dbReference type="InterPro" id="IPR044143">
    <property type="entry name" value="GlgB_N_E_set_prok"/>
</dbReference>
<dbReference type="SMART" id="SM00642">
    <property type="entry name" value="Aamy"/>
    <property type="match status" value="1"/>
</dbReference>
<comment type="function">
    <text evidence="9">Catalyzes the formation of the alpha-1,6-glucosidic linkages in glycogen by scission of a 1,4-alpha-linked oligosaccharide from growing alpha-1,4-glucan chains and the subsequent attachment of the oligosaccharide to the alpha-1,6 position.</text>
</comment>
<keyword evidence="7 9" id="KW-0320">Glycogen biosynthesis</keyword>
<dbReference type="InterPro" id="IPR013780">
    <property type="entry name" value="Glyco_hydro_b"/>
</dbReference>
<evidence type="ECO:0000256" key="10">
    <source>
        <dbReference type="PIRSR" id="PIRSR000463-1"/>
    </source>
</evidence>
<gene>
    <name evidence="9 13" type="primary">glgB</name>
    <name evidence="13" type="ORF">WPS_04630</name>
</gene>
<evidence type="ECO:0000256" key="9">
    <source>
        <dbReference type="HAMAP-Rule" id="MF_00685"/>
    </source>
</evidence>
<dbReference type="GO" id="GO:0005978">
    <property type="term" value="P:glycogen biosynthetic process"/>
    <property type="evidence" value="ECO:0007669"/>
    <property type="project" value="UniProtKB-UniRule"/>
</dbReference>
<keyword evidence="6 9" id="KW-0808">Transferase</keyword>
<dbReference type="SUPFAM" id="SSF51445">
    <property type="entry name" value="(Trans)glycosidases"/>
    <property type="match status" value="1"/>
</dbReference>
<accession>A0AAN2C935</accession>
<evidence type="ECO:0000313" key="13">
    <source>
        <dbReference type="EMBL" id="BDE05187.1"/>
    </source>
</evidence>
<dbReference type="NCBIfam" id="TIGR01515">
    <property type="entry name" value="branching_enzym"/>
    <property type="match status" value="1"/>
</dbReference>
<dbReference type="InterPro" id="IPR014756">
    <property type="entry name" value="Ig_E-set"/>
</dbReference>
<evidence type="ECO:0000256" key="6">
    <source>
        <dbReference type="ARBA" id="ARBA00022679"/>
    </source>
</evidence>
<dbReference type="HAMAP" id="MF_00685">
    <property type="entry name" value="GlgB"/>
    <property type="match status" value="1"/>
</dbReference>
<evidence type="ECO:0000256" key="4">
    <source>
        <dbReference type="ARBA" id="ARBA00022600"/>
    </source>
</evidence>
<dbReference type="EC" id="2.4.1.18" evidence="9"/>
<dbReference type="InterPro" id="IPR037439">
    <property type="entry name" value="Branching_enzy"/>
</dbReference>
<dbReference type="InterPro" id="IPR004193">
    <property type="entry name" value="Glyco_hydro_13_N"/>
</dbReference>
<dbReference type="RefSeq" id="WP_317996249.1">
    <property type="nucleotide sequence ID" value="NZ_AP025523.1"/>
</dbReference>
<keyword evidence="14" id="KW-1185">Reference proteome</keyword>
<evidence type="ECO:0000259" key="12">
    <source>
        <dbReference type="SMART" id="SM00642"/>
    </source>
</evidence>
<comment type="catalytic activity">
    <reaction evidence="1 9">
        <text>Transfers a segment of a (1-&gt;4)-alpha-D-glucan chain to a primary hydroxy group in a similar glucan chain.</text>
        <dbReference type="EC" id="2.4.1.18"/>
    </reaction>
</comment>
<dbReference type="FunFam" id="2.60.40.10:FF:000169">
    <property type="entry name" value="1,4-alpha-glucan branching enzyme GlgB"/>
    <property type="match status" value="1"/>
</dbReference>
<comment type="subunit">
    <text evidence="9">Monomer.</text>
</comment>
<dbReference type="GO" id="GO:0003844">
    <property type="term" value="F:1,4-alpha-glucan branching enzyme activity"/>
    <property type="evidence" value="ECO:0007669"/>
    <property type="project" value="UniProtKB-UniRule"/>
</dbReference>
<feature type="active site" description="Nucleophile" evidence="9 10">
    <location>
        <position position="406"/>
    </location>
</feature>
<dbReference type="GO" id="GO:0005829">
    <property type="term" value="C:cytosol"/>
    <property type="evidence" value="ECO:0007669"/>
    <property type="project" value="TreeGrafter"/>
</dbReference>
<feature type="domain" description="Glycosyl hydrolase family 13 catalytic" evidence="12">
    <location>
        <begin position="244"/>
        <end position="612"/>
    </location>
</feature>
<dbReference type="InterPro" id="IPR017853">
    <property type="entry name" value="GH"/>
</dbReference>
<evidence type="ECO:0000256" key="1">
    <source>
        <dbReference type="ARBA" id="ARBA00000826"/>
    </source>
</evidence>
<proteinExistence type="inferred from homology"/>
<protein>
    <recommendedName>
        <fullName evidence="9">1,4-alpha-glucan branching enzyme GlgB</fullName>
        <ecNumber evidence="9">2.4.1.18</ecNumber>
    </recommendedName>
    <alternativeName>
        <fullName evidence="9">1,4-alpha-D-glucan:1,4-alpha-D-glucan 6-glucosyl-transferase</fullName>
    </alternativeName>
    <alternativeName>
        <fullName evidence="9">Alpha-(1-&gt;4)-glucan branching enzyme</fullName>
    </alternativeName>
    <alternativeName>
        <fullName evidence="9">Glycogen branching enzyme</fullName>
        <shortName evidence="9">BE</shortName>
    </alternativeName>
</protein>
<sequence length="725" mass="81358">MKVDARLAAVVQGTNGDPFAILGPHTLGTGTVIRAMLPRARRVRVVDAGGAQLADAELVDDAGLFEAYVVTAPPHYRLRIDDDRGESQTIEDPYRFGTLLSDFDLWLIGQGDHRELYRVLGAHPQTIDGVAGTRFAVWAPNARRVSVVGDWNAWDGRAHPMRLRREVGVWEIFLPGVGEGARYKYELLGARGGLLPLHADPFAFRSEKRPANASIVTAESRYVWRDEAWMRERGPKQQRDAPIQIYEVHLGSWKRVPEEHDRFLTYRELADELIPYVRGLGFTHIELLPVTEHPFDLSWGYQTTGWFAPTSRFGEPDEFRAFVDAAHRAGLGVILDWVPGHFPTDAHGLARFDGTPLYEHADAREGYHAEWGTYVFNLGRGEVANFLIASALYWLREFHIDGLRVDAVASILYRDYSRNEGEWVPNVYGGRENLEAVAFLRRLNTTLYGEVPGIATFAEESTAWPGVTVPVDHGGLGFGYKWNMGWMHDTLKFMERDPLYRGYHLGEISFGLIYAFSENFVLPLSHDEVVHGKRSLLGRMPGPEAAQFASVRLLYGLMWAHPGKKLLFAGGEFAQRGEWRAQASLDWHLTRAAEHAGMQLLVTDLNRLARERAPLHQRDAEPDGFEWLAYDDARNGVVAFIRWDERRDGHLVCVCNFSGATHHRYRLGVPRRARYAEVLNTDAAVYGGGDTGNGGAVEADDRPAHGKPQSLELTVPALSALWLAP</sequence>
<organism evidence="13 14">
    <name type="scientific">Vulcanimicrobium alpinum</name>
    <dbReference type="NCBI Taxonomy" id="3016050"/>
    <lineage>
        <taxon>Bacteria</taxon>
        <taxon>Bacillati</taxon>
        <taxon>Vulcanimicrobiota</taxon>
        <taxon>Vulcanimicrobiia</taxon>
        <taxon>Vulcanimicrobiales</taxon>
        <taxon>Vulcanimicrobiaceae</taxon>
        <taxon>Vulcanimicrobium</taxon>
    </lineage>
</organism>
<dbReference type="PANTHER" id="PTHR43651:SF3">
    <property type="entry name" value="1,4-ALPHA-GLUCAN-BRANCHING ENZYME"/>
    <property type="match status" value="1"/>
</dbReference>
<dbReference type="KEGG" id="vab:WPS_04630"/>
<dbReference type="Gene3D" id="2.60.40.1180">
    <property type="entry name" value="Golgi alpha-mannosidase II"/>
    <property type="match status" value="1"/>
</dbReference>
<evidence type="ECO:0000256" key="11">
    <source>
        <dbReference type="SAM" id="MobiDB-lite"/>
    </source>
</evidence>
<dbReference type="Pfam" id="PF02806">
    <property type="entry name" value="Alpha-amylase_C"/>
    <property type="match status" value="1"/>
</dbReference>
<evidence type="ECO:0000313" key="14">
    <source>
        <dbReference type="Proteomes" id="UP001317532"/>
    </source>
</evidence>
<dbReference type="Proteomes" id="UP001317532">
    <property type="component" value="Chromosome"/>
</dbReference>
<dbReference type="PIRSF" id="PIRSF000463">
    <property type="entry name" value="GlgB"/>
    <property type="match status" value="1"/>
</dbReference>
<dbReference type="SUPFAM" id="SSF81296">
    <property type="entry name" value="E set domains"/>
    <property type="match status" value="2"/>
</dbReference>
<evidence type="ECO:0000256" key="3">
    <source>
        <dbReference type="ARBA" id="ARBA00009000"/>
    </source>
</evidence>
<evidence type="ECO:0000256" key="7">
    <source>
        <dbReference type="ARBA" id="ARBA00023056"/>
    </source>
</evidence>
<dbReference type="CDD" id="cd02855">
    <property type="entry name" value="E_set_GBE_prok_N"/>
    <property type="match status" value="1"/>
</dbReference>
<keyword evidence="8 9" id="KW-0119">Carbohydrate metabolism</keyword>
<name>A0AAN2C935_UNVUL</name>
<dbReference type="InterPro" id="IPR054169">
    <property type="entry name" value="GlgB_N"/>
</dbReference>
<feature type="active site" description="Proton donor" evidence="9 10">
    <location>
        <position position="459"/>
    </location>
</feature>
<feature type="region of interest" description="Disordered" evidence="11">
    <location>
        <begin position="689"/>
        <end position="709"/>
    </location>
</feature>
<dbReference type="FunFam" id="3.20.20.80:FF:000003">
    <property type="entry name" value="1,4-alpha-glucan branching enzyme GlgB"/>
    <property type="match status" value="1"/>
</dbReference>
<dbReference type="Gene3D" id="3.20.20.80">
    <property type="entry name" value="Glycosidases"/>
    <property type="match status" value="1"/>
</dbReference>
<keyword evidence="5 9" id="KW-0328">Glycosyltransferase</keyword>
<dbReference type="EMBL" id="AP025523">
    <property type="protein sequence ID" value="BDE05187.1"/>
    <property type="molecule type" value="Genomic_DNA"/>
</dbReference>
<dbReference type="GO" id="GO:0004553">
    <property type="term" value="F:hydrolase activity, hydrolyzing O-glycosyl compounds"/>
    <property type="evidence" value="ECO:0007669"/>
    <property type="project" value="InterPro"/>
</dbReference>
<dbReference type="CDD" id="cd11322">
    <property type="entry name" value="AmyAc_Glg_BE"/>
    <property type="match status" value="1"/>
</dbReference>
<dbReference type="Pfam" id="PF00128">
    <property type="entry name" value="Alpha-amylase"/>
    <property type="match status" value="1"/>
</dbReference>
<keyword evidence="4 9" id="KW-0321">Glycogen metabolism</keyword>
<dbReference type="FunFam" id="2.60.40.1180:FF:000002">
    <property type="entry name" value="1,4-alpha-glucan branching enzyme GlgB"/>
    <property type="match status" value="1"/>
</dbReference>
<dbReference type="AlphaFoldDB" id="A0AAN2C935"/>